<dbReference type="Gene3D" id="1.20.1260.10">
    <property type="match status" value="1"/>
</dbReference>
<evidence type="ECO:0000313" key="5">
    <source>
        <dbReference type="EMBL" id="MCO1660406.1"/>
    </source>
</evidence>
<evidence type="ECO:0000256" key="1">
    <source>
        <dbReference type="ARBA" id="ARBA00009497"/>
    </source>
</evidence>
<evidence type="ECO:0000256" key="3">
    <source>
        <dbReference type="SAM" id="MobiDB-lite"/>
    </source>
</evidence>
<feature type="domain" description="Ferritin/DPS" evidence="4">
    <location>
        <begin position="41"/>
        <end position="177"/>
    </location>
</feature>
<dbReference type="PANTHER" id="PTHR42932">
    <property type="entry name" value="GENERAL STRESS PROTEIN 20U"/>
    <property type="match status" value="1"/>
</dbReference>
<gene>
    <name evidence="5" type="ORF">KDL28_35640</name>
</gene>
<dbReference type="Pfam" id="PF00210">
    <property type="entry name" value="Ferritin"/>
    <property type="match status" value="1"/>
</dbReference>
<evidence type="ECO:0000256" key="2">
    <source>
        <dbReference type="RuleBase" id="RU003875"/>
    </source>
</evidence>
<comment type="caution">
    <text evidence="5">The sequence shown here is derived from an EMBL/GenBank/DDBJ whole genome shotgun (WGS) entry which is preliminary data.</text>
</comment>
<protein>
    <submittedName>
        <fullName evidence="5">DNA starvation/stationary phase protection protein</fullName>
    </submittedName>
</protein>
<sequence length="192" mass="21158">MTVHPRGVDQGEETRRRKEESTVAQPITSPLGDQERDITAAALQATLVDLVDLSLVAKQAHWNLVGRQFHDIHLHLDELVETARTYSDKVAERLAAIGVSPDGRARTVSAASGVPEFAGGWVSDRDAVRQVFESVDVVARRVRPRIEDTEKADLVSQDLLIALTADLEEARWMWQAQNAGYQQADPADPKSA</sequence>
<dbReference type="SUPFAM" id="SSF47240">
    <property type="entry name" value="Ferritin-like"/>
    <property type="match status" value="1"/>
</dbReference>
<feature type="compositionally biased region" description="Basic and acidic residues" evidence="3">
    <location>
        <begin position="1"/>
        <end position="21"/>
    </location>
</feature>
<feature type="region of interest" description="Disordered" evidence="3">
    <location>
        <begin position="1"/>
        <end position="31"/>
    </location>
</feature>
<reference evidence="5" key="1">
    <citation type="submission" date="2021-04" db="EMBL/GenBank/DDBJ databases">
        <title>Pseudonocardia sp. nov., isolated from sandy soil of mangrove forest.</title>
        <authorList>
            <person name="Zan Z."/>
            <person name="Huang R."/>
            <person name="Liu W."/>
        </authorList>
    </citation>
    <scope>NUCLEOTIDE SEQUENCE</scope>
    <source>
        <strain evidence="5">S2-4</strain>
    </source>
</reference>
<dbReference type="InterPro" id="IPR008331">
    <property type="entry name" value="Ferritin_DPS_dom"/>
</dbReference>
<name>A0ABT1ABG7_9PSEU</name>
<accession>A0ABT1ABG7</accession>
<comment type="similarity">
    <text evidence="1 2">Belongs to the Dps family.</text>
</comment>
<dbReference type="EMBL" id="JAGSOV010000082">
    <property type="protein sequence ID" value="MCO1660406.1"/>
    <property type="molecule type" value="Genomic_DNA"/>
</dbReference>
<dbReference type="InterPro" id="IPR002177">
    <property type="entry name" value="DPS_DNA-bd"/>
</dbReference>
<dbReference type="InterPro" id="IPR009078">
    <property type="entry name" value="Ferritin-like_SF"/>
</dbReference>
<evidence type="ECO:0000313" key="6">
    <source>
        <dbReference type="Proteomes" id="UP001165283"/>
    </source>
</evidence>
<organism evidence="5 6">
    <name type="scientific">Pseudonocardia humida</name>
    <dbReference type="NCBI Taxonomy" id="2800819"/>
    <lineage>
        <taxon>Bacteria</taxon>
        <taxon>Bacillati</taxon>
        <taxon>Actinomycetota</taxon>
        <taxon>Actinomycetes</taxon>
        <taxon>Pseudonocardiales</taxon>
        <taxon>Pseudonocardiaceae</taxon>
        <taxon>Pseudonocardia</taxon>
    </lineage>
</organism>
<dbReference type="PANTHER" id="PTHR42932:SF2">
    <property type="entry name" value="DNA PROTECTION DURING STARVATION PROTEIN 1"/>
    <property type="match status" value="1"/>
</dbReference>
<dbReference type="PRINTS" id="PR01346">
    <property type="entry name" value="HELNAPAPROT"/>
</dbReference>
<dbReference type="InterPro" id="IPR012347">
    <property type="entry name" value="Ferritin-like"/>
</dbReference>
<keyword evidence="6" id="KW-1185">Reference proteome</keyword>
<proteinExistence type="inferred from homology"/>
<dbReference type="CDD" id="cd01043">
    <property type="entry name" value="DPS"/>
    <property type="match status" value="1"/>
</dbReference>
<dbReference type="Proteomes" id="UP001165283">
    <property type="component" value="Unassembled WGS sequence"/>
</dbReference>
<evidence type="ECO:0000259" key="4">
    <source>
        <dbReference type="Pfam" id="PF00210"/>
    </source>
</evidence>